<name>A0AAF3FHB0_9BILA</name>
<evidence type="ECO:0000256" key="1">
    <source>
        <dbReference type="ARBA" id="ARBA00007711"/>
    </source>
</evidence>
<feature type="transmembrane region" description="Helical" evidence="3">
    <location>
        <begin position="346"/>
        <end position="365"/>
    </location>
</feature>
<feature type="compositionally biased region" description="Polar residues" evidence="2">
    <location>
        <begin position="1"/>
        <end position="15"/>
    </location>
</feature>
<feature type="transmembrane region" description="Helical" evidence="3">
    <location>
        <begin position="276"/>
        <end position="294"/>
    </location>
</feature>
<evidence type="ECO:0000256" key="3">
    <source>
        <dbReference type="SAM" id="Phobius"/>
    </source>
</evidence>
<dbReference type="Pfam" id="PF14997">
    <property type="entry name" value="CECR6_TMEM121"/>
    <property type="match status" value="1"/>
</dbReference>
<organism evidence="4 5">
    <name type="scientific">Mesorhabditis belari</name>
    <dbReference type="NCBI Taxonomy" id="2138241"/>
    <lineage>
        <taxon>Eukaryota</taxon>
        <taxon>Metazoa</taxon>
        <taxon>Ecdysozoa</taxon>
        <taxon>Nematoda</taxon>
        <taxon>Chromadorea</taxon>
        <taxon>Rhabditida</taxon>
        <taxon>Rhabditina</taxon>
        <taxon>Rhabditomorpha</taxon>
        <taxon>Rhabditoidea</taxon>
        <taxon>Rhabditidae</taxon>
        <taxon>Mesorhabditinae</taxon>
        <taxon>Mesorhabditis</taxon>
    </lineage>
</organism>
<protein>
    <submittedName>
        <fullName evidence="5">Transmembrane protein</fullName>
    </submittedName>
</protein>
<keyword evidence="3" id="KW-0812">Transmembrane</keyword>
<dbReference type="Proteomes" id="UP000887575">
    <property type="component" value="Unassembled WGS sequence"/>
</dbReference>
<feature type="transmembrane region" description="Helical" evidence="3">
    <location>
        <begin position="314"/>
        <end position="334"/>
    </location>
</feature>
<comment type="similarity">
    <text evidence="1">Belongs to the TMEM121 family.</text>
</comment>
<feature type="transmembrane region" description="Helical" evidence="3">
    <location>
        <begin position="89"/>
        <end position="110"/>
    </location>
</feature>
<feature type="region of interest" description="Disordered" evidence="2">
    <location>
        <begin position="1"/>
        <end position="32"/>
    </location>
</feature>
<feature type="transmembrane region" description="Helical" evidence="3">
    <location>
        <begin position="166"/>
        <end position="187"/>
    </location>
</feature>
<accession>A0AAF3FHB0</accession>
<feature type="transmembrane region" description="Helical" evidence="3">
    <location>
        <begin position="207"/>
        <end position="225"/>
    </location>
</feature>
<evidence type="ECO:0000313" key="5">
    <source>
        <dbReference type="WBParaSite" id="MBELARI_LOCUS6483"/>
    </source>
</evidence>
<feature type="transmembrane region" description="Helical" evidence="3">
    <location>
        <begin position="237"/>
        <end position="256"/>
    </location>
</feature>
<dbReference type="PANTHER" id="PTHR47399">
    <property type="entry name" value="TRANSMEMBRANE PROTEIN 121B"/>
    <property type="match status" value="1"/>
</dbReference>
<dbReference type="WBParaSite" id="MBELARI_LOCUS6483">
    <property type="protein sequence ID" value="MBELARI_LOCUS6483"/>
    <property type="gene ID" value="MBELARI_LOCUS6483"/>
</dbReference>
<dbReference type="InterPro" id="IPR026624">
    <property type="entry name" value="CECR6"/>
</dbReference>
<dbReference type="AlphaFoldDB" id="A0AAF3FHB0"/>
<keyword evidence="3" id="KW-1133">Transmembrane helix</keyword>
<keyword evidence="3" id="KW-0472">Membrane</keyword>
<reference evidence="5" key="1">
    <citation type="submission" date="2024-02" db="UniProtKB">
        <authorList>
            <consortium name="WormBaseParasite"/>
        </authorList>
    </citation>
    <scope>IDENTIFICATION</scope>
</reference>
<feature type="transmembrane region" description="Helical" evidence="3">
    <location>
        <begin position="122"/>
        <end position="145"/>
    </location>
</feature>
<proteinExistence type="inferred from homology"/>
<dbReference type="InterPro" id="IPR032776">
    <property type="entry name" value="CECR6/TMEM121"/>
</dbReference>
<sequence>MTSQEQGAFNSNLPTSGRDPRHIREDCVEENGDESIPYAEYYEGADEFPVKSASTKADEKALVLVPEEKPPTYCDYRNMAVIPGRCVRGFLDISSFLICLVLIVIQLGLLDYYYLTNLEDKVWYGWFAADVLVLSVMIWLLVLAIKHNQEQMEEMGSIDSKVKYAWIGWFVYSCVLVAKIAVCFRLFHHQLPPTGIDNHDKLFDDHLFKLGLSLSVLIFLFLLESHHYTPLMSQRQLYITYLTTAVCLDLTDTIYFLDLLWQSYKDAWELHLCLEISILVLAGVNFVLPTFALFKLRFSRFPRTLMISEKIWALLYVLIVNGPFLGMRIYLYVLLEVQDHGKRYDASLFAVKNVAMIYLAIREVWTRLQYWRQKRRAVGSRGELTAQVGHNEDDA</sequence>
<evidence type="ECO:0000313" key="4">
    <source>
        <dbReference type="Proteomes" id="UP000887575"/>
    </source>
</evidence>
<dbReference type="PANTHER" id="PTHR47399:SF1">
    <property type="entry name" value="TRANSMEMBRANE PROTEIN 121B"/>
    <property type="match status" value="1"/>
</dbReference>
<evidence type="ECO:0000256" key="2">
    <source>
        <dbReference type="SAM" id="MobiDB-lite"/>
    </source>
</evidence>
<keyword evidence="4" id="KW-1185">Reference proteome</keyword>